<dbReference type="EMBL" id="JAPFFF010000010">
    <property type="protein sequence ID" value="KAK8881232.1"/>
    <property type="molecule type" value="Genomic_DNA"/>
</dbReference>
<dbReference type="Pfam" id="PF07714">
    <property type="entry name" value="PK_Tyr_Ser-Thr"/>
    <property type="match status" value="2"/>
</dbReference>
<name>A0ABR2JR72_9EUKA</name>
<dbReference type="InterPro" id="IPR001245">
    <property type="entry name" value="Ser-Thr/Tyr_kinase_cat_dom"/>
</dbReference>
<dbReference type="PANTHER" id="PTHR44329">
    <property type="entry name" value="SERINE/THREONINE-PROTEIN KINASE TNNI3K-RELATED"/>
    <property type="match status" value="1"/>
</dbReference>
<dbReference type="Proteomes" id="UP001470230">
    <property type="component" value="Unassembled WGS sequence"/>
</dbReference>
<evidence type="ECO:0000259" key="8">
    <source>
        <dbReference type="PROSITE" id="PS50011"/>
    </source>
</evidence>
<keyword evidence="1" id="KW-0723">Serine/threonine-protein kinase</keyword>
<accession>A0ABR2JR72</accession>
<dbReference type="InterPro" id="IPR051681">
    <property type="entry name" value="Ser/Thr_Kinases-Pseudokinases"/>
</dbReference>
<dbReference type="InterPro" id="IPR011990">
    <property type="entry name" value="TPR-like_helical_dom_sf"/>
</dbReference>
<dbReference type="Pfam" id="PF00069">
    <property type="entry name" value="Pkinase"/>
    <property type="match status" value="4"/>
</dbReference>
<evidence type="ECO:0000256" key="2">
    <source>
        <dbReference type="ARBA" id="ARBA00022679"/>
    </source>
</evidence>
<comment type="caution">
    <text evidence="9">The sequence shown here is derived from an EMBL/GenBank/DDBJ whole genome shotgun (WGS) entry which is preliminary data.</text>
</comment>
<dbReference type="Gene3D" id="1.25.40.10">
    <property type="entry name" value="Tetratricopeptide repeat domain"/>
    <property type="match status" value="1"/>
</dbReference>
<feature type="region of interest" description="Disordered" evidence="7">
    <location>
        <begin position="1720"/>
        <end position="1739"/>
    </location>
</feature>
<dbReference type="SUPFAM" id="SSF56112">
    <property type="entry name" value="Protein kinase-like (PK-like)"/>
    <property type="match status" value="6"/>
</dbReference>
<feature type="domain" description="Protein kinase" evidence="8">
    <location>
        <begin position="352"/>
        <end position="656"/>
    </location>
</feature>
<keyword evidence="10" id="KW-1185">Reference proteome</keyword>
<dbReference type="SUPFAM" id="SSF81901">
    <property type="entry name" value="HCP-like"/>
    <property type="match status" value="1"/>
</dbReference>
<dbReference type="SMART" id="SM00220">
    <property type="entry name" value="S_TKc"/>
    <property type="match status" value="5"/>
</dbReference>
<dbReference type="InterPro" id="IPR000719">
    <property type="entry name" value="Prot_kinase_dom"/>
</dbReference>
<proteinExistence type="predicted"/>
<feature type="compositionally biased region" description="Polar residues" evidence="7">
    <location>
        <begin position="1720"/>
        <end position="1735"/>
    </location>
</feature>
<feature type="domain" description="Protein kinase" evidence="8">
    <location>
        <begin position="1419"/>
        <end position="1695"/>
    </location>
</feature>
<sequence>MEESEFKSTNISWKEDIIDLKNYERQQKIKNESNDWKFFKIINISKGNKRTAKISTYLYQELTIGMLTELYRQIDINSKLNHPAIFNYFGFSPINFKNKPKPTILLEEYSSNMSLMEQLYDKNGNSISRLNDTQKLITIYGIASGMSYLHLHNIIHRDLKPENIYFDCSFHPKITGFDISIEIPPNSDKNKSIKGTKLKGTIEYLSPEVLSSLEYSKSSDVYAFSLVVYQIVTNQKVFTNFNKVNELIKSIIENEERPKFEGQISEAYQNLIEQCWSQDPSKRPTFDEILKELRTNHGFITETVDKDEFSKYIEFIEKEPHSFNTNKQKIKLDDLLKLRNQLFESSVLKAKLKKVDYPGVNLDLSRYRIHRLPDKKKGYKGGEVIQSSKYGLKRFYAEIYLKEIHCFTKNEFINFYRKLNIISQVKHPAILNFVGFSSSDFNNNPNPVVMTEFFFDDLRSHIASPCRNRMNMTNSDISCLDHTQWNYTWKLIVLYGIASGMSFLHSHNIIHRDLNGENIILDDLYFPKITGFDIAKFVENGIGEKSERIKGTPAYIAPEVYLNKEYSKASDVYSFGLIMYEMFTGHKAFEHFYSPKQIREYLLEQQQQQQQHCLTFEFPIAETYRRLIERCCSNKPEERPTFSEIVYELANNEGYINDEIDASKFQEYIKYIKESETSFDQTKRITLFDDAFTSRLNTFQESNFFVDLNAIYDTDINGISFDYNYFDMSNYHEEKLDKGIFYVVKKMINNTTNEEYVSKKLLTVLEDTTYDEIINFSQELHIIPGLNHPAILKFIGYMQSFTGNRLPTIIVEYSSKGSLLKYIEANAKSTENQLNETNKLIIVYGIASAMSYLHSHDILHRDLKLANIYLDNSLNPKLSGFNISIQINNKSRERRPKIKGTPAYIAPEVYLNKEYSKASDVYSFGLIMYEMFTGHKAFEHFYSPKQIREYLLEQQQQRQHCLTFEFPIAETYRRLIERCCSNKPEERPTFSEIVYELANNEGYINDEIDASKFQEYIKYIKESETSFDQAKGIDQIDHIIESQMYKFPEGELMINIRDIYETELNDVLFDFNTINIHNYEKQQLIHACDSFKLYKTIDKESKKPFLAYRNREKYIEWRFDLEKILQNILILNHPSIIKFIGYSPIDFKNRPLPTIITEYGSNGSLGKVLDNDTKSKSKTLLNDTKRLIIIYGIASGLQYMHSHKVIHGKLSPSKIVLDDFLFPKLTGFQYFNDSNIYPIPEISELIAFPSFYGDVYSSPEFFLYHNVSTASDVYSFALIVYQLVTNEKPFSSNNSEILRQISEENLRPKFNESIPDCYRKLIESCWSHDPKERPKFDEIIYSLKTNKDFINDQINQEEYQNYIQFIDAFNSIENTSQIDDFIMTKNETFRRVQIDFNKLRNSSRMNFSLNIGSIDLKQFEKKEKIGSGGFGVVYKARDIETDQIFAAKISIYEMDQCEETTIINLSREINIISQLKHPSILQYVGYSPSNFKKKPKPVIVTEYAPNSSLDEIIKAERMGCGNYDWNDTKKLINIYGIASGMAHLHDLNIIHRDLKPGNILLDDYLFPKICDFGMSKFLPDKDDIPDDNTIQPSGFKGTYAYTPIEVIDTQNYTKEGDIYAFAMIVYEIMTNEVLFEGLNQYQLFARLMNGYRPKFNYPIPYGYRKLIEQCWHENPRKRPNFRQIVESLETKRDFITQNVDEEEYLNYVSFIKDQIDDNSQQNANSIQENPTNENDTYSDKQESFNKVKIDMKIVEEIDDESKSSNNFFLDLSKYERQEIISKGDFSKLYKIKEVETGKIYTGQMSMVETKPMNKEDIQELVIQLNIIKELDHPSLLKFIGYSPIDFKNQRKSIILTEYASNGSLEDILELERMNKSIQGWNDTKKLINIYGIASGMSYLHSKNICHRSLKPSNIYIDDILTPKIGDFGLSTPFTNLNNITHQSISGVKATPIYSSPEVLQLNEYSKMSDVYSFAFIVYEIISNEIPFSEIKNKTQIYNEVVVKQNRPIINESINQSYRLLIESCWSQNPNDRPTFDDVVHVLRSDSGFITETIKNEDYQKYVNFIDERIKSQFEQEKIQEDENIDPIYQNEVAKSDIEQMKLLVRKYSKENDTENMYKYFCLLINAGESEIPLKYAIGLFKSEYYKQAFSYFSLISQTNNPIAKFYIAVMKFWGFGCEKNHDESYKILKYLSDNGIDCATEFLDDHFPNLY</sequence>
<protein>
    <recommendedName>
        <fullName evidence="8">Protein kinase domain-containing protein</fullName>
    </recommendedName>
</protein>
<keyword evidence="5 6" id="KW-0067">ATP-binding</keyword>
<gene>
    <name evidence="9" type="ORF">M9Y10_003966</name>
</gene>
<evidence type="ECO:0000256" key="5">
    <source>
        <dbReference type="ARBA" id="ARBA00022840"/>
    </source>
</evidence>
<evidence type="ECO:0000256" key="1">
    <source>
        <dbReference type="ARBA" id="ARBA00022527"/>
    </source>
</evidence>
<dbReference type="PROSITE" id="PS50011">
    <property type="entry name" value="PROTEIN_KINASE_DOM"/>
    <property type="match status" value="6"/>
</dbReference>
<dbReference type="InterPro" id="IPR008271">
    <property type="entry name" value="Ser/Thr_kinase_AS"/>
</dbReference>
<evidence type="ECO:0000313" key="10">
    <source>
        <dbReference type="Proteomes" id="UP001470230"/>
    </source>
</evidence>
<keyword evidence="2" id="KW-0808">Transferase</keyword>
<keyword evidence="4" id="KW-0418">Kinase</keyword>
<evidence type="ECO:0000256" key="7">
    <source>
        <dbReference type="SAM" id="MobiDB-lite"/>
    </source>
</evidence>
<keyword evidence="3 6" id="KW-0547">Nucleotide-binding</keyword>
<evidence type="ECO:0000313" key="9">
    <source>
        <dbReference type="EMBL" id="KAK8881232.1"/>
    </source>
</evidence>
<organism evidence="9 10">
    <name type="scientific">Tritrichomonas musculus</name>
    <dbReference type="NCBI Taxonomy" id="1915356"/>
    <lineage>
        <taxon>Eukaryota</taxon>
        <taxon>Metamonada</taxon>
        <taxon>Parabasalia</taxon>
        <taxon>Tritrichomonadida</taxon>
        <taxon>Tritrichomonadidae</taxon>
        <taxon>Tritrichomonas</taxon>
    </lineage>
</organism>
<dbReference type="PROSITE" id="PS00107">
    <property type="entry name" value="PROTEIN_KINASE_ATP"/>
    <property type="match status" value="1"/>
</dbReference>
<evidence type="ECO:0000256" key="4">
    <source>
        <dbReference type="ARBA" id="ARBA00022777"/>
    </source>
</evidence>
<dbReference type="InterPro" id="IPR011009">
    <property type="entry name" value="Kinase-like_dom_sf"/>
</dbReference>
<feature type="domain" description="Protein kinase" evidence="8">
    <location>
        <begin position="1"/>
        <end position="300"/>
    </location>
</feature>
<feature type="binding site" evidence="6">
    <location>
        <position position="1448"/>
    </location>
    <ligand>
        <name>ATP</name>
        <dbReference type="ChEBI" id="CHEBI:30616"/>
    </ligand>
</feature>
<reference evidence="9 10" key="1">
    <citation type="submission" date="2024-04" db="EMBL/GenBank/DDBJ databases">
        <title>Tritrichomonas musculus Genome.</title>
        <authorList>
            <person name="Alves-Ferreira E."/>
            <person name="Grigg M."/>
            <person name="Lorenzi H."/>
            <person name="Galac M."/>
        </authorList>
    </citation>
    <scope>NUCLEOTIDE SEQUENCE [LARGE SCALE GENOMIC DNA]</scope>
    <source>
        <strain evidence="9 10">EAF2021</strain>
    </source>
</reference>
<evidence type="ECO:0000256" key="3">
    <source>
        <dbReference type="ARBA" id="ARBA00022741"/>
    </source>
</evidence>
<feature type="domain" description="Protein kinase" evidence="8">
    <location>
        <begin position="1079"/>
        <end position="1350"/>
    </location>
</feature>
<dbReference type="PANTHER" id="PTHR44329:SF288">
    <property type="entry name" value="MITOGEN-ACTIVATED PROTEIN KINASE KINASE KINASE 20"/>
    <property type="match status" value="1"/>
</dbReference>
<feature type="domain" description="Protein kinase" evidence="8">
    <location>
        <begin position="730"/>
        <end position="1004"/>
    </location>
</feature>
<evidence type="ECO:0000256" key="6">
    <source>
        <dbReference type="PROSITE-ProRule" id="PRU10141"/>
    </source>
</evidence>
<dbReference type="Gene3D" id="1.10.510.10">
    <property type="entry name" value="Transferase(Phosphotransferase) domain 1"/>
    <property type="match status" value="6"/>
</dbReference>
<dbReference type="InterPro" id="IPR017441">
    <property type="entry name" value="Protein_kinase_ATP_BS"/>
</dbReference>
<feature type="domain" description="Protein kinase" evidence="8">
    <location>
        <begin position="1774"/>
        <end position="2049"/>
    </location>
</feature>
<dbReference type="PROSITE" id="PS00108">
    <property type="entry name" value="PROTEIN_KINASE_ST"/>
    <property type="match status" value="3"/>
</dbReference>